<evidence type="ECO:0000259" key="3">
    <source>
        <dbReference type="PROSITE" id="PS51462"/>
    </source>
</evidence>
<keyword evidence="5" id="KW-1185">Reference proteome</keyword>
<proteinExistence type="predicted"/>
<dbReference type="Proteomes" id="UP000044071">
    <property type="component" value="Unassembled WGS sequence"/>
</dbReference>
<accession>A0A078KWD2</accession>
<dbReference type="EMBL" id="CCSB01000004">
    <property type="protein sequence ID" value="CDZ78775.1"/>
    <property type="molecule type" value="Genomic_DNA"/>
</dbReference>
<dbReference type="Gene3D" id="3.90.79.10">
    <property type="entry name" value="Nucleoside Triphosphate Pyrophosphohydrolase"/>
    <property type="match status" value="1"/>
</dbReference>
<evidence type="ECO:0000256" key="1">
    <source>
        <dbReference type="ARBA" id="ARBA00001946"/>
    </source>
</evidence>
<protein>
    <submittedName>
        <fullName evidence="4">Nucleoside triphosphate pyrophosphohydrolase</fullName>
    </submittedName>
</protein>
<comment type="cofactor">
    <cofactor evidence="1">
        <name>Mg(2+)</name>
        <dbReference type="ChEBI" id="CHEBI:18420"/>
    </cofactor>
</comment>
<evidence type="ECO:0000313" key="5">
    <source>
        <dbReference type="Proteomes" id="UP000044071"/>
    </source>
</evidence>
<dbReference type="InterPro" id="IPR000086">
    <property type="entry name" value="NUDIX_hydrolase_dom"/>
</dbReference>
<dbReference type="InterPro" id="IPR020084">
    <property type="entry name" value="NUDIX_hydrolase_CS"/>
</dbReference>
<dbReference type="STRING" id="1034943.BN59_03089"/>
<dbReference type="PANTHER" id="PTHR43046:SF14">
    <property type="entry name" value="MUTT_NUDIX FAMILY PROTEIN"/>
    <property type="match status" value="1"/>
</dbReference>
<name>A0A078KWD2_9GAMM</name>
<evidence type="ECO:0000256" key="2">
    <source>
        <dbReference type="ARBA" id="ARBA00022801"/>
    </source>
</evidence>
<dbReference type="eggNOG" id="COG1051">
    <property type="taxonomic scope" value="Bacteria"/>
</dbReference>
<dbReference type="PROSITE" id="PS00893">
    <property type="entry name" value="NUDIX_BOX"/>
    <property type="match status" value="1"/>
</dbReference>
<dbReference type="AlphaFoldDB" id="A0A078KWD2"/>
<feature type="domain" description="Nudix hydrolase" evidence="3">
    <location>
        <begin position="18"/>
        <end position="143"/>
    </location>
</feature>
<dbReference type="PANTHER" id="PTHR43046">
    <property type="entry name" value="GDP-MANNOSE MANNOSYL HYDROLASE"/>
    <property type="match status" value="1"/>
</dbReference>
<dbReference type="GO" id="GO:0016787">
    <property type="term" value="F:hydrolase activity"/>
    <property type="evidence" value="ECO:0007669"/>
    <property type="project" value="UniProtKB-KW"/>
</dbReference>
<dbReference type="SUPFAM" id="SSF55811">
    <property type="entry name" value="Nudix"/>
    <property type="match status" value="1"/>
</dbReference>
<reference evidence="4 5" key="1">
    <citation type="submission" date="2014-06" db="EMBL/GenBank/DDBJ databases">
        <authorList>
            <person name="Urmite Genomes Urmite Genomes"/>
        </authorList>
    </citation>
    <scope>NUCLEOTIDE SEQUENCE [LARGE SCALE GENOMIC DNA]</scope>
</reference>
<gene>
    <name evidence="4" type="ORF">BN59_03089</name>
</gene>
<organism evidence="4 5">
    <name type="scientific">Legionella massiliensis</name>
    <dbReference type="NCBI Taxonomy" id="1034943"/>
    <lineage>
        <taxon>Bacteria</taxon>
        <taxon>Pseudomonadati</taxon>
        <taxon>Pseudomonadota</taxon>
        <taxon>Gammaproteobacteria</taxon>
        <taxon>Legionellales</taxon>
        <taxon>Legionellaceae</taxon>
        <taxon>Legionella</taxon>
    </lineage>
</organism>
<dbReference type="Pfam" id="PF00293">
    <property type="entry name" value="NUDIX"/>
    <property type="match status" value="1"/>
</dbReference>
<evidence type="ECO:0000313" key="4">
    <source>
        <dbReference type="EMBL" id="CDZ78775.1"/>
    </source>
</evidence>
<dbReference type="RefSeq" id="WP_044011966.1">
    <property type="nucleotide sequence ID" value="NZ_CCVW01000004.1"/>
</dbReference>
<sequence>MRKFIGRVKSLAFSLFVNKSVGARALVIHEGKVLLVKHSYTPGWYTIGGAVDAGETPIEAVQRELSEEVGIRCLTLPRLFSVYHNNHEKRDDYIIFYLVDKFEKNAVRSLEIMDEQWFDLDNLPTDISPATHRRIEEYQGSRIIDEHW</sequence>
<dbReference type="PROSITE" id="PS51462">
    <property type="entry name" value="NUDIX"/>
    <property type="match status" value="1"/>
</dbReference>
<dbReference type="InterPro" id="IPR015797">
    <property type="entry name" value="NUDIX_hydrolase-like_dom_sf"/>
</dbReference>
<keyword evidence="2 4" id="KW-0378">Hydrolase</keyword>
<dbReference type="OrthoDB" id="9791228at2"/>